<evidence type="ECO:0000313" key="3">
    <source>
        <dbReference type="Proteomes" id="UP000769156"/>
    </source>
</evidence>
<accession>A0A921I1U7</accession>
<dbReference type="EMBL" id="DYVY01000128">
    <property type="protein sequence ID" value="HJF94723.1"/>
    <property type="molecule type" value="Genomic_DNA"/>
</dbReference>
<dbReference type="RefSeq" id="WP_226394037.1">
    <property type="nucleotide sequence ID" value="NZ_CALKQL010000032.1"/>
</dbReference>
<protein>
    <submittedName>
        <fullName evidence="2">Uncharacterized protein</fullName>
    </submittedName>
</protein>
<evidence type="ECO:0000313" key="2">
    <source>
        <dbReference type="EMBL" id="HJF94723.1"/>
    </source>
</evidence>
<sequence>MKIEKGTPGYLNARKIRLLLLTLLEFGIVIALLVLGYMQTGTKLNLLTVVAIVGCLPACKMLVGLITVLPYRTADQEKAAEIQDKAPLLTTAFDLVITSREKIMPVEAVVISGNTVCGYAPNKKTVPEEAARHIKNILEENRLTKITVKIFSDYTPFLTRAEGLNSIAQVEQSEHRKRENRIRRILLNISM</sequence>
<dbReference type="AlphaFoldDB" id="A0A921I1U7"/>
<keyword evidence="1" id="KW-0472">Membrane</keyword>
<name>A0A921I1U7_9FIRM</name>
<dbReference type="Proteomes" id="UP000769156">
    <property type="component" value="Unassembled WGS sequence"/>
</dbReference>
<keyword evidence="1" id="KW-0812">Transmembrane</keyword>
<keyword evidence="1" id="KW-1133">Transmembrane helix</keyword>
<organism evidence="2 3">
    <name type="scientific">Lachnoclostridium phocaeense</name>
    <dbReference type="NCBI Taxonomy" id="1871021"/>
    <lineage>
        <taxon>Bacteria</taxon>
        <taxon>Bacillati</taxon>
        <taxon>Bacillota</taxon>
        <taxon>Clostridia</taxon>
        <taxon>Lachnospirales</taxon>
        <taxon>Lachnospiraceae</taxon>
    </lineage>
</organism>
<feature type="transmembrane region" description="Helical" evidence="1">
    <location>
        <begin position="44"/>
        <end position="69"/>
    </location>
</feature>
<reference evidence="2" key="2">
    <citation type="submission" date="2021-09" db="EMBL/GenBank/DDBJ databases">
        <authorList>
            <person name="Gilroy R."/>
        </authorList>
    </citation>
    <scope>NUCLEOTIDE SEQUENCE</scope>
    <source>
        <strain evidence="2">ChiSjej5B23-16112</strain>
    </source>
</reference>
<gene>
    <name evidence="2" type="ORF">K8V82_08010</name>
</gene>
<proteinExistence type="predicted"/>
<reference evidence="2" key="1">
    <citation type="journal article" date="2021" name="PeerJ">
        <title>Extensive microbial diversity within the chicken gut microbiome revealed by metagenomics and culture.</title>
        <authorList>
            <person name="Gilroy R."/>
            <person name="Ravi A."/>
            <person name="Getino M."/>
            <person name="Pursley I."/>
            <person name="Horton D.L."/>
            <person name="Alikhan N.F."/>
            <person name="Baker D."/>
            <person name="Gharbi K."/>
            <person name="Hall N."/>
            <person name="Watson M."/>
            <person name="Adriaenssens E.M."/>
            <person name="Foster-Nyarko E."/>
            <person name="Jarju S."/>
            <person name="Secka A."/>
            <person name="Antonio M."/>
            <person name="Oren A."/>
            <person name="Chaudhuri R.R."/>
            <person name="La Ragione R."/>
            <person name="Hildebrand F."/>
            <person name="Pallen M.J."/>
        </authorList>
    </citation>
    <scope>NUCLEOTIDE SEQUENCE</scope>
    <source>
        <strain evidence="2">ChiSjej5B23-16112</strain>
    </source>
</reference>
<comment type="caution">
    <text evidence="2">The sequence shown here is derived from an EMBL/GenBank/DDBJ whole genome shotgun (WGS) entry which is preliminary data.</text>
</comment>
<feature type="transmembrane region" description="Helical" evidence="1">
    <location>
        <begin position="18"/>
        <end position="38"/>
    </location>
</feature>
<evidence type="ECO:0000256" key="1">
    <source>
        <dbReference type="SAM" id="Phobius"/>
    </source>
</evidence>